<evidence type="ECO:0000313" key="1">
    <source>
        <dbReference type="EMBL" id="GFO12997.1"/>
    </source>
</evidence>
<accession>A0AAV4B0G1</accession>
<protein>
    <submittedName>
        <fullName evidence="1">Uncharacterized protein</fullName>
    </submittedName>
</protein>
<reference evidence="1 2" key="1">
    <citation type="journal article" date="2021" name="Elife">
        <title>Chloroplast acquisition without the gene transfer in kleptoplastic sea slugs, Plakobranchus ocellatus.</title>
        <authorList>
            <person name="Maeda T."/>
            <person name="Takahashi S."/>
            <person name="Yoshida T."/>
            <person name="Shimamura S."/>
            <person name="Takaki Y."/>
            <person name="Nagai Y."/>
            <person name="Toyoda A."/>
            <person name="Suzuki Y."/>
            <person name="Arimoto A."/>
            <person name="Ishii H."/>
            <person name="Satoh N."/>
            <person name="Nishiyama T."/>
            <person name="Hasebe M."/>
            <person name="Maruyama T."/>
            <person name="Minagawa J."/>
            <person name="Obokata J."/>
            <person name="Shigenobu S."/>
        </authorList>
    </citation>
    <scope>NUCLEOTIDE SEQUENCE [LARGE SCALE GENOMIC DNA]</scope>
</reference>
<dbReference type="Proteomes" id="UP000735302">
    <property type="component" value="Unassembled WGS sequence"/>
</dbReference>
<dbReference type="AlphaFoldDB" id="A0AAV4B0G1"/>
<comment type="caution">
    <text evidence="1">The sequence shown here is derived from an EMBL/GenBank/DDBJ whole genome shotgun (WGS) entry which is preliminary data.</text>
</comment>
<evidence type="ECO:0000313" key="2">
    <source>
        <dbReference type="Proteomes" id="UP000735302"/>
    </source>
</evidence>
<gene>
    <name evidence="1" type="ORF">PoB_003950200</name>
</gene>
<organism evidence="1 2">
    <name type="scientific">Plakobranchus ocellatus</name>
    <dbReference type="NCBI Taxonomy" id="259542"/>
    <lineage>
        <taxon>Eukaryota</taxon>
        <taxon>Metazoa</taxon>
        <taxon>Spiralia</taxon>
        <taxon>Lophotrochozoa</taxon>
        <taxon>Mollusca</taxon>
        <taxon>Gastropoda</taxon>
        <taxon>Heterobranchia</taxon>
        <taxon>Euthyneura</taxon>
        <taxon>Panpulmonata</taxon>
        <taxon>Sacoglossa</taxon>
        <taxon>Placobranchoidea</taxon>
        <taxon>Plakobranchidae</taxon>
        <taxon>Plakobranchus</taxon>
    </lineage>
</organism>
<keyword evidence="2" id="KW-1185">Reference proteome</keyword>
<proteinExistence type="predicted"/>
<dbReference type="EMBL" id="BLXT01004479">
    <property type="protein sequence ID" value="GFO12997.1"/>
    <property type="molecule type" value="Genomic_DNA"/>
</dbReference>
<name>A0AAV4B0G1_9GAST</name>
<sequence>MVSLNWETTTERFRYISGQLRYLLSHQLSHTLPLSIHTSFSNPSGHYSSRPCPSPSAFEIPSILRVQCSASFIRRQPLSSPRQVNAMCACANAPTAEVIPRVITPP</sequence>